<feature type="transmembrane region" description="Helical" evidence="1">
    <location>
        <begin position="202"/>
        <end position="223"/>
    </location>
</feature>
<keyword evidence="1" id="KW-0472">Membrane</keyword>
<dbReference type="Gene3D" id="2.70.150.10">
    <property type="entry name" value="Calcium-transporting ATPase, cytoplasmic transduction domain A"/>
    <property type="match status" value="1"/>
</dbReference>
<reference evidence="2 3" key="2">
    <citation type="journal article" date="2017" name="Genome Biol.">
        <title>New reference genome sequences of hot pepper reveal the massive evolution of plant disease-resistance genes by retroduplication.</title>
        <authorList>
            <person name="Kim S."/>
            <person name="Park J."/>
            <person name="Yeom S.I."/>
            <person name="Kim Y.M."/>
            <person name="Seo E."/>
            <person name="Kim K.T."/>
            <person name="Kim M.S."/>
            <person name="Lee J.M."/>
            <person name="Cheong K."/>
            <person name="Shin H.S."/>
            <person name="Kim S.B."/>
            <person name="Han K."/>
            <person name="Lee J."/>
            <person name="Park M."/>
            <person name="Lee H.A."/>
            <person name="Lee H.Y."/>
            <person name="Lee Y."/>
            <person name="Oh S."/>
            <person name="Lee J.H."/>
            <person name="Choi E."/>
            <person name="Choi E."/>
            <person name="Lee S.E."/>
            <person name="Jeon J."/>
            <person name="Kim H."/>
            <person name="Choi G."/>
            <person name="Song H."/>
            <person name="Lee J."/>
            <person name="Lee S.C."/>
            <person name="Kwon J.K."/>
            <person name="Lee H.Y."/>
            <person name="Koo N."/>
            <person name="Hong Y."/>
            <person name="Kim R.W."/>
            <person name="Kang W.H."/>
            <person name="Huh J.H."/>
            <person name="Kang B.C."/>
            <person name="Yang T.J."/>
            <person name="Lee Y.H."/>
            <person name="Bennetzen J.L."/>
            <person name="Choi D."/>
        </authorList>
    </citation>
    <scope>NUCLEOTIDE SEQUENCE [LARGE SCALE GENOMIC DNA]</scope>
    <source>
        <strain evidence="3">cv. CM334</strain>
    </source>
</reference>
<evidence type="ECO:0000313" key="3">
    <source>
        <dbReference type="Proteomes" id="UP000222542"/>
    </source>
</evidence>
<dbReference type="STRING" id="4072.A0A2G3AJ88"/>
<keyword evidence="1" id="KW-1133">Transmembrane helix</keyword>
<sequence length="325" mass="36927">MWGLGKVDCMQTLPQRQGGVVTWPIWLATKDNDFEDIEANNQKVNVYTDNNTFQETLRVGDLIKVFKDEYFSADLLLLSSSYEDGICYVETFNLDGVTNLKVKHALNITSSLNDDSSFQNCKAVVKCEDPNENLYTFIGTLYYDKQQNPLSVQQILLRGLKLRNTDYVYGVIIFTGHDTKVMQNSPDPPSKKSGIEKRMDRIIYVLFGTVITIAFIGSIFFGIETKNDISGGKLRRWYLRPDKISVLQSIFINQDMEMYYEETDNPARARTSYLNEELGQVDTILSDKIGTLTCNSMEFVKCSIAGDAYGRVVTEVEERALFPST</sequence>
<dbReference type="EMBL" id="AYRZ02000001">
    <property type="protein sequence ID" value="PHT94223.1"/>
    <property type="molecule type" value="Genomic_DNA"/>
</dbReference>
<dbReference type="PANTHER" id="PTHR24092">
    <property type="entry name" value="PROBABLE PHOSPHOLIPID-TRANSPORTING ATPASE"/>
    <property type="match status" value="1"/>
</dbReference>
<dbReference type="InterPro" id="IPR008250">
    <property type="entry name" value="ATPase_P-typ_transduc_dom_A_sf"/>
</dbReference>
<name>A0A2G3AJ88_CAPAN</name>
<accession>A0A2G3AJ88</accession>
<proteinExistence type="predicted"/>
<protein>
    <submittedName>
        <fullName evidence="2">Uncharacterized protein</fullName>
    </submittedName>
</protein>
<dbReference type="AlphaFoldDB" id="A0A2G3AJ88"/>
<keyword evidence="1" id="KW-0812">Transmembrane</keyword>
<gene>
    <name evidence="2" type="ORF">T459_02105</name>
</gene>
<evidence type="ECO:0000313" key="2">
    <source>
        <dbReference type="EMBL" id="PHT94223.1"/>
    </source>
</evidence>
<keyword evidence="3" id="KW-1185">Reference proteome</keyword>
<organism evidence="2 3">
    <name type="scientific">Capsicum annuum</name>
    <name type="common">Capsicum pepper</name>
    <dbReference type="NCBI Taxonomy" id="4072"/>
    <lineage>
        <taxon>Eukaryota</taxon>
        <taxon>Viridiplantae</taxon>
        <taxon>Streptophyta</taxon>
        <taxon>Embryophyta</taxon>
        <taxon>Tracheophyta</taxon>
        <taxon>Spermatophyta</taxon>
        <taxon>Magnoliopsida</taxon>
        <taxon>eudicotyledons</taxon>
        <taxon>Gunneridae</taxon>
        <taxon>Pentapetalae</taxon>
        <taxon>asterids</taxon>
        <taxon>lamiids</taxon>
        <taxon>Solanales</taxon>
        <taxon>Solanaceae</taxon>
        <taxon>Solanoideae</taxon>
        <taxon>Capsiceae</taxon>
        <taxon>Capsicum</taxon>
    </lineage>
</organism>
<dbReference type="SUPFAM" id="SSF81653">
    <property type="entry name" value="Calcium ATPase, transduction domain A"/>
    <property type="match status" value="1"/>
</dbReference>
<dbReference type="Proteomes" id="UP000222542">
    <property type="component" value="Unassembled WGS sequence"/>
</dbReference>
<dbReference type="OMA" id="MINDKEM"/>
<evidence type="ECO:0000256" key="1">
    <source>
        <dbReference type="SAM" id="Phobius"/>
    </source>
</evidence>
<dbReference type="PANTHER" id="PTHR24092:SF165">
    <property type="entry name" value="PHOSPHOLIPID-TRANSPORTING ATPASE 8-RELATED"/>
    <property type="match status" value="1"/>
</dbReference>
<comment type="caution">
    <text evidence="2">The sequence shown here is derived from an EMBL/GenBank/DDBJ whole genome shotgun (WGS) entry which is preliminary data.</text>
</comment>
<dbReference type="Gramene" id="PHT94223">
    <property type="protein sequence ID" value="PHT94223"/>
    <property type="gene ID" value="T459_02105"/>
</dbReference>
<reference evidence="2 3" key="1">
    <citation type="journal article" date="2014" name="Nat. Genet.">
        <title>Genome sequence of the hot pepper provides insights into the evolution of pungency in Capsicum species.</title>
        <authorList>
            <person name="Kim S."/>
            <person name="Park M."/>
            <person name="Yeom S.I."/>
            <person name="Kim Y.M."/>
            <person name="Lee J.M."/>
            <person name="Lee H.A."/>
            <person name="Seo E."/>
            <person name="Choi J."/>
            <person name="Cheong K."/>
            <person name="Kim K.T."/>
            <person name="Jung K."/>
            <person name="Lee G.W."/>
            <person name="Oh S.K."/>
            <person name="Bae C."/>
            <person name="Kim S.B."/>
            <person name="Lee H.Y."/>
            <person name="Kim S.Y."/>
            <person name="Kim M.S."/>
            <person name="Kang B.C."/>
            <person name="Jo Y.D."/>
            <person name="Yang H.B."/>
            <person name="Jeong H.J."/>
            <person name="Kang W.H."/>
            <person name="Kwon J.K."/>
            <person name="Shin C."/>
            <person name="Lim J.Y."/>
            <person name="Park J.H."/>
            <person name="Huh J.H."/>
            <person name="Kim J.S."/>
            <person name="Kim B.D."/>
            <person name="Cohen O."/>
            <person name="Paran I."/>
            <person name="Suh M.C."/>
            <person name="Lee S.B."/>
            <person name="Kim Y.K."/>
            <person name="Shin Y."/>
            <person name="Noh S.J."/>
            <person name="Park J."/>
            <person name="Seo Y.S."/>
            <person name="Kwon S.Y."/>
            <person name="Kim H.A."/>
            <person name="Park J.M."/>
            <person name="Kim H.J."/>
            <person name="Choi S.B."/>
            <person name="Bosland P.W."/>
            <person name="Reeves G."/>
            <person name="Jo S.H."/>
            <person name="Lee B.W."/>
            <person name="Cho H.T."/>
            <person name="Choi H.S."/>
            <person name="Lee M.S."/>
            <person name="Yu Y."/>
            <person name="Do Choi Y."/>
            <person name="Park B.S."/>
            <person name="van Deynze A."/>
            <person name="Ashrafi H."/>
            <person name="Hill T."/>
            <person name="Kim W.T."/>
            <person name="Pai H.S."/>
            <person name="Ahn H.K."/>
            <person name="Yeam I."/>
            <person name="Giovannoni J.J."/>
            <person name="Rose J.K."/>
            <person name="Sorensen I."/>
            <person name="Lee S.J."/>
            <person name="Kim R.W."/>
            <person name="Choi I.Y."/>
            <person name="Choi B.S."/>
            <person name="Lim J.S."/>
            <person name="Lee Y.H."/>
            <person name="Choi D."/>
        </authorList>
    </citation>
    <scope>NUCLEOTIDE SEQUENCE [LARGE SCALE GENOMIC DNA]</scope>
    <source>
        <strain evidence="3">cv. CM334</strain>
    </source>
</reference>